<dbReference type="GO" id="GO:0047617">
    <property type="term" value="F:fatty acyl-CoA hydrolase activity"/>
    <property type="evidence" value="ECO:0007669"/>
    <property type="project" value="TreeGrafter"/>
</dbReference>
<dbReference type="NCBIfam" id="TIGR02799">
    <property type="entry name" value="thio_ybgC"/>
    <property type="match status" value="1"/>
</dbReference>
<dbReference type="Pfam" id="PF13279">
    <property type="entry name" value="4HBT_2"/>
    <property type="match status" value="1"/>
</dbReference>
<dbReference type="Proteomes" id="UP000179145">
    <property type="component" value="Chromosome"/>
</dbReference>
<dbReference type="PROSITE" id="PS01328">
    <property type="entry name" value="4HBCOA_THIOESTERASE"/>
    <property type="match status" value="1"/>
</dbReference>
<dbReference type="PANTHER" id="PTHR31793">
    <property type="entry name" value="4-HYDROXYBENZOYL-COA THIOESTERASE FAMILY MEMBER"/>
    <property type="match status" value="1"/>
</dbReference>
<dbReference type="STRING" id="153496.A0U89_03020"/>
<dbReference type="NCBIfam" id="TIGR00051">
    <property type="entry name" value="YbgC/FadM family acyl-CoA thioesterase"/>
    <property type="match status" value="1"/>
</dbReference>
<dbReference type="InterPro" id="IPR006684">
    <property type="entry name" value="YbgC/YbaW"/>
</dbReference>
<gene>
    <name evidence="3" type="ORF">A0U89_03020</name>
</gene>
<dbReference type="KEGG" id="kba:A0U89_03020"/>
<dbReference type="EMBL" id="CP014674">
    <property type="protein sequence ID" value="AOX16261.1"/>
    <property type="molecule type" value="Genomic_DNA"/>
</dbReference>
<comment type="similarity">
    <text evidence="1">Belongs to the 4-hydroxybenzoyl-CoA thioesterase family.</text>
</comment>
<dbReference type="InterPro" id="IPR050563">
    <property type="entry name" value="4-hydroxybenzoyl-CoA_TE"/>
</dbReference>
<proteinExistence type="inferred from homology"/>
<dbReference type="InterPro" id="IPR029069">
    <property type="entry name" value="HotDog_dom_sf"/>
</dbReference>
<organism evidence="3 4">
    <name type="scientific">Kozakia baliensis</name>
    <dbReference type="NCBI Taxonomy" id="153496"/>
    <lineage>
        <taxon>Bacteria</taxon>
        <taxon>Pseudomonadati</taxon>
        <taxon>Pseudomonadota</taxon>
        <taxon>Alphaproteobacteria</taxon>
        <taxon>Acetobacterales</taxon>
        <taxon>Acetobacteraceae</taxon>
        <taxon>Kozakia</taxon>
    </lineage>
</organism>
<dbReference type="PIRSF" id="PIRSF003230">
    <property type="entry name" value="YbgC"/>
    <property type="match status" value="1"/>
</dbReference>
<reference evidence="3 4" key="1">
    <citation type="journal article" date="2016" name="Microb. Cell Fact.">
        <title>Dissection of exopolysaccharide biosynthesis in Kozakia baliensis.</title>
        <authorList>
            <person name="Brandt J.U."/>
            <person name="Jakob F."/>
            <person name="Behr J."/>
            <person name="Geissler A.J."/>
            <person name="Vogel R.F."/>
        </authorList>
    </citation>
    <scope>NUCLEOTIDE SEQUENCE [LARGE SCALE GENOMIC DNA]</scope>
    <source>
        <strain evidence="3 4">DSM 14400</strain>
    </source>
</reference>
<dbReference type="PANTHER" id="PTHR31793:SF37">
    <property type="entry name" value="ACYL-COA THIOESTER HYDROLASE YBGC"/>
    <property type="match status" value="1"/>
</dbReference>
<dbReference type="AlphaFoldDB" id="A0A1D8URJ9"/>
<evidence type="ECO:0000256" key="1">
    <source>
        <dbReference type="ARBA" id="ARBA00005953"/>
    </source>
</evidence>
<keyword evidence="4" id="KW-1185">Reference proteome</keyword>
<dbReference type="InterPro" id="IPR014166">
    <property type="entry name" value="Tol-Pal_acyl-CoA_thioesterase"/>
</dbReference>
<keyword evidence="2" id="KW-0378">Hydrolase</keyword>
<dbReference type="Gene3D" id="3.10.129.10">
    <property type="entry name" value="Hotdog Thioesterase"/>
    <property type="match status" value="1"/>
</dbReference>
<accession>A0A1D8URJ9</accession>
<dbReference type="SUPFAM" id="SSF54637">
    <property type="entry name" value="Thioesterase/thiol ester dehydrase-isomerase"/>
    <property type="match status" value="1"/>
</dbReference>
<dbReference type="RefSeq" id="WP_070402059.1">
    <property type="nucleotide sequence ID" value="NZ_BJVW01000002.1"/>
</dbReference>
<dbReference type="CDD" id="cd00586">
    <property type="entry name" value="4HBT"/>
    <property type="match status" value="1"/>
</dbReference>
<protein>
    <submittedName>
        <fullName evidence="3">4-hydroxybenzoyl-CoA thioesterase</fullName>
    </submittedName>
</protein>
<evidence type="ECO:0000313" key="3">
    <source>
        <dbReference type="EMBL" id="AOX16261.1"/>
    </source>
</evidence>
<dbReference type="FunFam" id="3.10.129.10:FF:000004">
    <property type="entry name" value="Tol-pal system-associated acyl-CoA thioesterase"/>
    <property type="match status" value="1"/>
</dbReference>
<dbReference type="InterPro" id="IPR008272">
    <property type="entry name" value="HB-CoA_thioesterase_AS"/>
</dbReference>
<dbReference type="OrthoDB" id="9808429at2"/>
<name>A0A1D8URJ9_9PROT</name>
<evidence type="ECO:0000256" key="2">
    <source>
        <dbReference type="ARBA" id="ARBA00022801"/>
    </source>
</evidence>
<evidence type="ECO:0000313" key="4">
    <source>
        <dbReference type="Proteomes" id="UP000179145"/>
    </source>
</evidence>
<sequence>MKHKIGFRVYYEDTDAGGIVYHARYLAFAERARTEAMRELSASAQEMLAETGLAFVVRRVNAEYRRPLRLDDWMEVETSLLELRAARCRLRQDITCGEMLAVTLNIELACIAQESGRPARIPPRWHVSLNRLVATSED</sequence>
<dbReference type="eggNOG" id="COG0824">
    <property type="taxonomic scope" value="Bacteria"/>
</dbReference>